<dbReference type="EMBL" id="CP072801">
    <property type="protein sequence ID" value="QTR44526.1"/>
    <property type="molecule type" value="Genomic_DNA"/>
</dbReference>
<evidence type="ECO:0000313" key="3">
    <source>
        <dbReference type="Proteomes" id="UP000672039"/>
    </source>
</evidence>
<evidence type="ECO:0000313" key="2">
    <source>
        <dbReference type="EMBL" id="QTR44526.1"/>
    </source>
</evidence>
<dbReference type="InterPro" id="IPR004919">
    <property type="entry name" value="GmrSD_N"/>
</dbReference>
<keyword evidence="3" id="KW-1185">Reference proteome</keyword>
<dbReference type="RefSeq" id="WP_210221009.1">
    <property type="nucleotide sequence ID" value="NZ_CP072801.1"/>
</dbReference>
<protein>
    <submittedName>
        <fullName evidence="2">DUF262 domain-containing protein</fullName>
    </submittedName>
</protein>
<reference evidence="2 3" key="1">
    <citation type="submission" date="2021-04" db="EMBL/GenBank/DDBJ databases">
        <title>Genomics, taxonomy and metabolism of representatives of sulfur bacteria of the genus Thiothrix: Thiothrix fructosivorans QT, Thiothrix unzii A1T and three new species, Thiothrix subterranea sp. nov., Thiothrix litoralis sp. nov. and 'Candidatus Thiothrix anitrata' sp. nov.</title>
        <authorList>
            <person name="Ravin N.V."/>
            <person name="Smolyakov D."/>
            <person name="Rudenko T.S."/>
            <person name="Mardanov A.V."/>
            <person name="Beletsky A.V."/>
            <person name="Markov N.D."/>
            <person name="Fomenkov A.I."/>
            <person name="Roberts R.J."/>
            <person name="Karnachuk O.V."/>
            <person name="Novikov A."/>
            <person name="Grabovich M.Y."/>
        </authorList>
    </citation>
    <scope>NUCLEOTIDE SEQUENCE [LARGE SCALE GENOMIC DNA]</scope>
    <source>
        <strain evidence="2 3">AS</strain>
    </source>
</reference>
<accession>A0ABX7WN60</accession>
<sequence>MSTLDQQIEQKRKEIHTDAYPMSIGEVINLYTDGDLDIHPEFQRVYRWSQKQKSRLIESILLGIPLPSFFVSQKEDGIWDVVDGLQRLSTIFSFLGIYKNEEGNLEPPLQLTGTEYLPGLDGKYWNDDFGVDHISKEVQRAFKREKIDLKIIKKESDENTKYELFQRLNTFGSSLSDQEVRNCLLIMLNKPLYKWMVDLSKNEDFQSVLPLTDKQNDEQYYVELVLRFLALKDVGIDRIKGLEDMGDFLTKRMKEIALDQSYDMEKESEAFKKAFRILNASLGENAFRKYQGDKYTGAFSLSIFEVIALGIGYNINLYEEGNEEYLDKIKAVSMNLLSNQTFTRKSGSGARASFRLPHILPMGREMLMP</sequence>
<dbReference type="Proteomes" id="UP000672039">
    <property type="component" value="Chromosome"/>
</dbReference>
<evidence type="ECO:0000259" key="1">
    <source>
        <dbReference type="Pfam" id="PF03235"/>
    </source>
</evidence>
<gene>
    <name evidence="2" type="ORF">J9253_10720</name>
</gene>
<name>A0ABX7WN60_9GAMM</name>
<organism evidence="2 3">
    <name type="scientific">Thiothrix litoralis</name>
    <dbReference type="NCBI Taxonomy" id="2891210"/>
    <lineage>
        <taxon>Bacteria</taxon>
        <taxon>Pseudomonadati</taxon>
        <taxon>Pseudomonadota</taxon>
        <taxon>Gammaproteobacteria</taxon>
        <taxon>Thiotrichales</taxon>
        <taxon>Thiotrichaceae</taxon>
        <taxon>Thiothrix</taxon>
    </lineage>
</organism>
<dbReference type="Pfam" id="PF03235">
    <property type="entry name" value="GmrSD_N"/>
    <property type="match status" value="1"/>
</dbReference>
<feature type="domain" description="GmrSD restriction endonucleases N-terminal" evidence="1">
    <location>
        <begin position="26"/>
        <end position="185"/>
    </location>
</feature>
<dbReference type="PANTHER" id="PTHR39639">
    <property type="entry name" value="CHROMOSOME 16, WHOLE GENOME SHOTGUN SEQUENCE"/>
    <property type="match status" value="1"/>
</dbReference>
<proteinExistence type="predicted"/>
<dbReference type="PANTHER" id="PTHR39639:SF1">
    <property type="entry name" value="DUF262 DOMAIN-CONTAINING PROTEIN"/>
    <property type="match status" value="1"/>
</dbReference>